<sequence length="61" mass="6614">MAKTCCMVIVYIFVSIFFPPLAILMSAGCGCTFLINILLTLLGVIPGIIHALWVSLGKEEQ</sequence>
<keyword evidence="4 6" id="KW-1133">Transmembrane helix</keyword>
<reference evidence="8" key="1">
    <citation type="submission" date="2017-02" db="UniProtKB">
        <authorList>
            <consortium name="WormBaseParasite"/>
        </authorList>
    </citation>
    <scope>IDENTIFICATION</scope>
</reference>
<accession>A0A0N4Z3K0</accession>
<evidence type="ECO:0000256" key="2">
    <source>
        <dbReference type="ARBA" id="ARBA00009530"/>
    </source>
</evidence>
<dbReference type="Pfam" id="PF01679">
    <property type="entry name" value="Pmp3"/>
    <property type="match status" value="1"/>
</dbReference>
<proteinExistence type="inferred from homology"/>
<evidence type="ECO:0000256" key="3">
    <source>
        <dbReference type="ARBA" id="ARBA00022692"/>
    </source>
</evidence>
<evidence type="ECO:0000256" key="1">
    <source>
        <dbReference type="ARBA" id="ARBA00004370"/>
    </source>
</evidence>
<name>A0A0N4Z3K0_PARTI</name>
<dbReference type="STRING" id="131310.A0A0N4Z3K0"/>
<keyword evidence="3 6" id="KW-0812">Transmembrane</keyword>
<keyword evidence="5 6" id="KW-0472">Membrane</keyword>
<feature type="transmembrane region" description="Helical" evidence="6">
    <location>
        <begin position="7"/>
        <end position="27"/>
    </location>
</feature>
<feature type="transmembrane region" description="Helical" evidence="6">
    <location>
        <begin position="33"/>
        <end position="56"/>
    </location>
</feature>
<evidence type="ECO:0000256" key="4">
    <source>
        <dbReference type="ARBA" id="ARBA00022989"/>
    </source>
</evidence>
<comment type="similarity">
    <text evidence="2">Belongs to the UPF0057 (PMP3) family.</text>
</comment>
<dbReference type="PANTHER" id="PTHR21659:SF42">
    <property type="entry name" value="UPF0057 MEMBRANE PROTEIN ZK632.10-RELATED"/>
    <property type="match status" value="1"/>
</dbReference>
<dbReference type="GO" id="GO:0016020">
    <property type="term" value="C:membrane"/>
    <property type="evidence" value="ECO:0007669"/>
    <property type="project" value="UniProtKB-SubCell"/>
</dbReference>
<evidence type="ECO:0000313" key="8">
    <source>
        <dbReference type="WBParaSite" id="PTRK_0000149525.1"/>
    </source>
</evidence>
<evidence type="ECO:0000256" key="5">
    <source>
        <dbReference type="ARBA" id="ARBA00023136"/>
    </source>
</evidence>
<dbReference type="PROSITE" id="PS51257">
    <property type="entry name" value="PROKAR_LIPOPROTEIN"/>
    <property type="match status" value="1"/>
</dbReference>
<keyword evidence="7" id="KW-1185">Reference proteome</keyword>
<dbReference type="Proteomes" id="UP000038045">
    <property type="component" value="Unplaced"/>
</dbReference>
<organism evidence="7 8">
    <name type="scientific">Parastrongyloides trichosuri</name>
    <name type="common">Possum-specific nematode worm</name>
    <dbReference type="NCBI Taxonomy" id="131310"/>
    <lineage>
        <taxon>Eukaryota</taxon>
        <taxon>Metazoa</taxon>
        <taxon>Ecdysozoa</taxon>
        <taxon>Nematoda</taxon>
        <taxon>Chromadorea</taxon>
        <taxon>Rhabditida</taxon>
        <taxon>Tylenchina</taxon>
        <taxon>Panagrolaimomorpha</taxon>
        <taxon>Strongyloidoidea</taxon>
        <taxon>Strongyloididae</taxon>
        <taxon>Parastrongyloides</taxon>
    </lineage>
</organism>
<evidence type="ECO:0000313" key="7">
    <source>
        <dbReference type="Proteomes" id="UP000038045"/>
    </source>
</evidence>
<protein>
    <submittedName>
        <fullName evidence="8">YqaE/Pmp3 family membrane protein</fullName>
    </submittedName>
</protein>
<dbReference type="WBParaSite" id="PTRK_0000149525.1">
    <property type="protein sequence ID" value="PTRK_0000149525.1"/>
    <property type="gene ID" value="PTRK_0000149525"/>
</dbReference>
<evidence type="ECO:0000256" key="6">
    <source>
        <dbReference type="SAM" id="Phobius"/>
    </source>
</evidence>
<comment type="subcellular location">
    <subcellularLocation>
        <location evidence="1">Membrane</location>
    </subcellularLocation>
</comment>
<dbReference type="AlphaFoldDB" id="A0A0N4Z3K0"/>
<dbReference type="PROSITE" id="PS01309">
    <property type="entry name" value="UPF0057"/>
    <property type="match status" value="1"/>
</dbReference>
<dbReference type="InterPro" id="IPR000612">
    <property type="entry name" value="PMP3"/>
</dbReference>
<dbReference type="PANTHER" id="PTHR21659">
    <property type="entry name" value="HYDROPHOBIC PROTEIN RCI2 LOW TEMPERATURE AND SALT RESPONSIVE PROTEIN LTI6 -RELATED"/>
    <property type="match status" value="1"/>
</dbReference>